<protein>
    <submittedName>
        <fullName evidence="1">Uncharacterized protein</fullName>
    </submittedName>
</protein>
<name>F8LAM3_9BACT</name>
<evidence type="ECO:0000313" key="1">
    <source>
        <dbReference type="EMBL" id="CCB90533.1"/>
    </source>
</evidence>
<organism evidence="1">
    <name type="scientific">Waddlia chondrophila 2032/99</name>
    <dbReference type="NCBI Taxonomy" id="765953"/>
    <lineage>
        <taxon>Bacteria</taxon>
        <taxon>Pseudomonadati</taxon>
        <taxon>Chlamydiota</taxon>
        <taxon>Chlamydiia</taxon>
        <taxon>Parachlamydiales</taxon>
        <taxon>Waddliaceae</taxon>
        <taxon>Waddlia</taxon>
    </lineage>
</organism>
<dbReference type="EMBL" id="FR872622">
    <property type="protein sequence ID" value="CCB90533.1"/>
    <property type="molecule type" value="Genomic_DNA"/>
</dbReference>
<feature type="non-terminal residue" evidence="1">
    <location>
        <position position="36"/>
    </location>
</feature>
<reference evidence="1" key="1">
    <citation type="submission" date="2011-05" db="EMBL/GenBank/DDBJ databases">
        <title>Unity in variety -- the pan-genome of the Chlamydiae.</title>
        <authorList>
            <person name="Collingro A."/>
            <person name="Tischler P."/>
            <person name="Weinmaier T."/>
            <person name="Penz T."/>
            <person name="Heinz E."/>
            <person name="Brunham R.C."/>
            <person name="Read T.D."/>
            <person name="Bavoil P.M."/>
            <person name="Sachse K."/>
            <person name="Kahane S."/>
            <person name="Friedman M.G."/>
            <person name="Rattei T."/>
            <person name="Myers G.S.A."/>
            <person name="Horn M."/>
        </authorList>
    </citation>
    <scope>NUCLEOTIDE SEQUENCE</scope>
    <source>
        <strain evidence="1">2032/99</strain>
    </source>
</reference>
<proteinExistence type="predicted"/>
<sequence length="36" mass="3968">MSLEDNNLIRFTRISKKKEGKSNANFKAKGVRGGTA</sequence>
<accession>F8LAM3</accession>
<dbReference type="AlphaFoldDB" id="F8LAM3"/>
<gene>
    <name evidence="1" type="ORF">WCH_CJ14550</name>
</gene>